<keyword evidence="8" id="KW-1185">Reference proteome</keyword>
<keyword evidence="1" id="KW-0285">Flavoprotein</keyword>
<dbReference type="NCBIfam" id="TIGR03860">
    <property type="entry name" value="FMN_nitrolo"/>
    <property type="match status" value="1"/>
</dbReference>
<evidence type="ECO:0000313" key="7">
    <source>
        <dbReference type="EMBL" id="MET4579702.1"/>
    </source>
</evidence>
<keyword evidence="3 7" id="KW-0560">Oxidoreductase</keyword>
<evidence type="ECO:0000259" key="6">
    <source>
        <dbReference type="Pfam" id="PF00296"/>
    </source>
</evidence>
<feature type="domain" description="Luciferase-like" evidence="6">
    <location>
        <begin position="20"/>
        <end position="386"/>
    </location>
</feature>
<comment type="caution">
    <text evidence="7">The sequence shown here is derived from an EMBL/GenBank/DDBJ whole genome shotgun (WGS) entry which is preliminary data.</text>
</comment>
<gene>
    <name evidence="7" type="ORF">ABIE13_004839</name>
</gene>
<comment type="similarity">
    <text evidence="5">Belongs to the NtaA/SnaA/DszA monooxygenase family.</text>
</comment>
<accession>A0ABV2QGM5</accession>
<dbReference type="Proteomes" id="UP001549320">
    <property type="component" value="Unassembled WGS sequence"/>
</dbReference>
<evidence type="ECO:0000256" key="4">
    <source>
        <dbReference type="ARBA" id="ARBA00023033"/>
    </source>
</evidence>
<dbReference type="PANTHER" id="PTHR30011:SF16">
    <property type="entry name" value="C2H2 FINGER DOMAIN TRANSCRIPTION FACTOR (EUROFUNG)-RELATED"/>
    <property type="match status" value="1"/>
</dbReference>
<proteinExistence type="inferred from homology"/>
<dbReference type="InterPro" id="IPR016215">
    <property type="entry name" value="NTA_MOA"/>
</dbReference>
<organism evidence="7 8">
    <name type="scientific">Ottowia thiooxydans</name>
    <dbReference type="NCBI Taxonomy" id="219182"/>
    <lineage>
        <taxon>Bacteria</taxon>
        <taxon>Pseudomonadati</taxon>
        <taxon>Pseudomonadota</taxon>
        <taxon>Betaproteobacteria</taxon>
        <taxon>Burkholderiales</taxon>
        <taxon>Comamonadaceae</taxon>
        <taxon>Ottowia</taxon>
    </lineage>
</organism>
<keyword evidence="2" id="KW-0288">FMN</keyword>
<dbReference type="InterPro" id="IPR051260">
    <property type="entry name" value="Diverse_substr_monoxygenases"/>
</dbReference>
<evidence type="ECO:0000256" key="2">
    <source>
        <dbReference type="ARBA" id="ARBA00022643"/>
    </source>
</evidence>
<dbReference type="EMBL" id="JBEPSH010000011">
    <property type="protein sequence ID" value="MET4579702.1"/>
    <property type="molecule type" value="Genomic_DNA"/>
</dbReference>
<dbReference type="Gene3D" id="3.20.20.30">
    <property type="entry name" value="Luciferase-like domain"/>
    <property type="match status" value="1"/>
</dbReference>
<name>A0ABV2QGM5_9BURK</name>
<dbReference type="PIRSF" id="PIRSF000337">
    <property type="entry name" value="NTA_MOA"/>
    <property type="match status" value="1"/>
</dbReference>
<evidence type="ECO:0000313" key="8">
    <source>
        <dbReference type="Proteomes" id="UP001549320"/>
    </source>
</evidence>
<dbReference type="Pfam" id="PF00296">
    <property type="entry name" value="Bac_luciferase"/>
    <property type="match status" value="1"/>
</dbReference>
<keyword evidence="4 7" id="KW-0503">Monooxygenase</keyword>
<evidence type="ECO:0000256" key="3">
    <source>
        <dbReference type="ARBA" id="ARBA00023002"/>
    </source>
</evidence>
<dbReference type="EC" id="1.14.-.-" evidence="7"/>
<dbReference type="PANTHER" id="PTHR30011">
    <property type="entry name" value="ALKANESULFONATE MONOOXYGENASE-RELATED"/>
    <property type="match status" value="1"/>
</dbReference>
<evidence type="ECO:0000256" key="1">
    <source>
        <dbReference type="ARBA" id="ARBA00022630"/>
    </source>
</evidence>
<dbReference type="InterPro" id="IPR011251">
    <property type="entry name" value="Luciferase-like_dom"/>
</dbReference>
<dbReference type="SUPFAM" id="SSF51679">
    <property type="entry name" value="Bacterial luciferase-like"/>
    <property type="match status" value="1"/>
</dbReference>
<protein>
    <submittedName>
        <fullName evidence="7">FMN-dependent oxidoreductase (Nitrilotriacetate monooxygenase family)</fullName>
        <ecNumber evidence="7">1.14.-.-</ecNumber>
    </submittedName>
</protein>
<dbReference type="RefSeq" id="WP_354448053.1">
    <property type="nucleotide sequence ID" value="NZ_JBEPSH010000011.1"/>
</dbReference>
<sequence length="441" mass="47701">MSTSKPPIRLGLFLLADGHHVAAWRRPGRRHNPATDLGHYLEIARQAEAGFLDFLFVADFLGVRTTDTAAISHSARTLGLEPLTLLSALASATKHIGLIATASTTYNEPFHVARKFASLDLISEGRAGWNLVTSQNDPEAWNFGHERHAAHDSRYDRASEFADVVLGLWNSWQPDAIVDDAENGVFLNPEGLSVLGHKGHHFSVRGPLDIAASPQGRPIVVQAGSSDTGVALAVRTADIVFTAQPSADSAKAFYAKVKSRAAEAGRDPGSLLIMPGVAPVIGQSRSHAQEIKDELDALVHPAVGHHLLYNATGGMDLSAYPPDSLLPDALPETNGSKSRQQVLLEVARRDKLTIRQLYLMLAGARGHRYVIGTAQDVADELEHMHQDQQADGFNIMPLTLPEGLGDFVGQVVPELQRRKLVRSAYEGRTLRENLGLRPAGS</sequence>
<dbReference type="GO" id="GO:0004497">
    <property type="term" value="F:monooxygenase activity"/>
    <property type="evidence" value="ECO:0007669"/>
    <property type="project" value="UniProtKB-KW"/>
</dbReference>
<reference evidence="7 8" key="1">
    <citation type="submission" date="2024-06" db="EMBL/GenBank/DDBJ databases">
        <title>Sorghum-associated microbial communities from plants grown in Nebraska, USA.</title>
        <authorList>
            <person name="Schachtman D."/>
        </authorList>
    </citation>
    <scope>NUCLEOTIDE SEQUENCE [LARGE SCALE GENOMIC DNA]</scope>
    <source>
        <strain evidence="7 8">2709</strain>
    </source>
</reference>
<dbReference type="InterPro" id="IPR036661">
    <property type="entry name" value="Luciferase-like_sf"/>
</dbReference>
<dbReference type="CDD" id="cd01095">
    <property type="entry name" value="Nitrilotriacetate_monoxgenase"/>
    <property type="match status" value="1"/>
</dbReference>
<evidence type="ECO:0000256" key="5">
    <source>
        <dbReference type="ARBA" id="ARBA00033748"/>
    </source>
</evidence>